<dbReference type="InParanoid" id="Q7RXH1"/>
<protein>
    <submittedName>
        <fullName evidence="1">Uncharacterized protein</fullName>
    </submittedName>
</protein>
<keyword evidence="2" id="KW-1185">Reference proteome</keyword>
<evidence type="ECO:0000313" key="1">
    <source>
        <dbReference type="EMBL" id="EAA27316.1"/>
    </source>
</evidence>
<organism evidence="1 2">
    <name type="scientific">Neurospora crassa (strain ATCC 24698 / 74-OR23-1A / CBS 708.71 / DSM 1257 / FGSC 987)</name>
    <dbReference type="NCBI Taxonomy" id="367110"/>
    <lineage>
        <taxon>Eukaryota</taxon>
        <taxon>Fungi</taxon>
        <taxon>Dikarya</taxon>
        <taxon>Ascomycota</taxon>
        <taxon>Pezizomycotina</taxon>
        <taxon>Sordariomycetes</taxon>
        <taxon>Sordariomycetidae</taxon>
        <taxon>Sordariales</taxon>
        <taxon>Sordariaceae</taxon>
        <taxon>Neurospora</taxon>
    </lineage>
</organism>
<dbReference type="AlphaFoldDB" id="Q7RXH1"/>
<dbReference type="KEGG" id="ncr:NCU03879"/>
<dbReference type="VEuPathDB" id="FungiDB:NCU03879"/>
<name>Q7RXH1_NEUCR</name>
<dbReference type="EMBL" id="CM002241">
    <property type="protein sequence ID" value="EAA27316.1"/>
    <property type="molecule type" value="Genomic_DNA"/>
</dbReference>
<gene>
    <name evidence="1" type="ORF">NCU03879</name>
</gene>
<dbReference type="RefSeq" id="XP_956552.1">
    <property type="nucleotide sequence ID" value="XM_951459.1"/>
</dbReference>
<dbReference type="GeneID" id="3872690"/>
<proteinExistence type="predicted"/>
<evidence type="ECO:0000313" key="2">
    <source>
        <dbReference type="Proteomes" id="UP000001805"/>
    </source>
</evidence>
<dbReference type="HOGENOM" id="CLU_2441383_0_0_1"/>
<sequence>MWMEARDVPSLNSFATQCPYSAIPTDLENKGLLAPSAHIDHELVPTDGNVTSKSVIYVTASTGALDPVHQPWGTSHRLHGIRHAKDLPGR</sequence>
<accession>Q7RXH1</accession>
<reference evidence="1 2" key="1">
    <citation type="journal article" date="2003" name="Nature">
        <title>The genome sequence of the filamentous fungus Neurospora crassa.</title>
        <authorList>
            <person name="Galagan J.E."/>
            <person name="Calvo S.E."/>
            <person name="Borkovich K.A."/>
            <person name="Selker E.U."/>
            <person name="Read N.D."/>
            <person name="Jaffe D."/>
            <person name="FitzHugh W."/>
            <person name="Ma L.J."/>
            <person name="Smirnov S."/>
            <person name="Purcell S."/>
            <person name="Rehman B."/>
            <person name="Elkins T."/>
            <person name="Engels R."/>
            <person name="Wang S."/>
            <person name="Nielsen C.B."/>
            <person name="Butler J."/>
            <person name="Endrizzi M."/>
            <person name="Qui D."/>
            <person name="Ianakiev P."/>
            <person name="Bell-Pedersen D."/>
            <person name="Nelson M.A."/>
            <person name="Werner-Washburne M."/>
            <person name="Selitrennikoff C.P."/>
            <person name="Kinsey J.A."/>
            <person name="Braun E.L."/>
            <person name="Zelter A."/>
            <person name="Schulte U."/>
            <person name="Kothe G.O."/>
            <person name="Jedd G."/>
            <person name="Mewes W."/>
            <person name="Staben C."/>
            <person name="Marcotte E."/>
            <person name="Greenberg D."/>
            <person name="Roy A."/>
            <person name="Foley K."/>
            <person name="Naylor J."/>
            <person name="Stange-Thomann N."/>
            <person name="Barrett R."/>
            <person name="Gnerre S."/>
            <person name="Kamal M."/>
            <person name="Kamvysselis M."/>
            <person name="Mauceli E."/>
            <person name="Bielke C."/>
            <person name="Rudd S."/>
            <person name="Frishman D."/>
            <person name="Krystofova S."/>
            <person name="Rasmussen C."/>
            <person name="Metzenberg R.L."/>
            <person name="Perkins D.D."/>
            <person name="Kroken S."/>
            <person name="Cogoni C."/>
            <person name="Macino G."/>
            <person name="Catcheside D."/>
            <person name="Li W."/>
            <person name="Pratt R.J."/>
            <person name="Osmani S.A."/>
            <person name="DeSouza C.P."/>
            <person name="Glass L."/>
            <person name="Orbach M.J."/>
            <person name="Berglund J.A."/>
            <person name="Voelker R."/>
            <person name="Yarden O."/>
            <person name="Plamann M."/>
            <person name="Seiler S."/>
            <person name="Dunlap J."/>
            <person name="Radford A."/>
            <person name="Aramayo R."/>
            <person name="Natvig D.O."/>
            <person name="Alex L.A."/>
            <person name="Mannhaupt G."/>
            <person name="Ebbole D.J."/>
            <person name="Freitag M."/>
            <person name="Paulsen I."/>
            <person name="Sachs M.S."/>
            <person name="Lander E.S."/>
            <person name="Nusbaum C."/>
            <person name="Birren B."/>
        </authorList>
    </citation>
    <scope>NUCLEOTIDE SEQUENCE [LARGE SCALE GENOMIC DNA]</scope>
    <source>
        <strain evidence="2">ATCC 24698 / 74-OR23-1A / CBS 708.71 / DSM 1257 / FGSC 987</strain>
    </source>
</reference>
<dbReference type="Proteomes" id="UP000001805">
    <property type="component" value="Chromosome 5, Linkage Group VI"/>
</dbReference>
<dbReference type="PaxDb" id="5141-EFNCRP00000003706"/>